<organism evidence="1 2">
    <name type="scientific">Haloterrigena turkmenica (strain ATCC 51198 / DSM 5511 / JCM 9101 / NCIMB 13204 / VKM B-1734 / 4k)</name>
    <name type="common">Halococcus turkmenicus</name>
    <dbReference type="NCBI Taxonomy" id="543526"/>
    <lineage>
        <taxon>Archaea</taxon>
        <taxon>Methanobacteriati</taxon>
        <taxon>Methanobacteriota</taxon>
        <taxon>Stenosarchaea group</taxon>
        <taxon>Halobacteria</taxon>
        <taxon>Halobacteriales</taxon>
        <taxon>Natrialbaceae</taxon>
        <taxon>Haloterrigena</taxon>
    </lineage>
</organism>
<dbReference type="KEGG" id="htu:Htur_0002"/>
<name>D2RSS9_HALTV</name>
<dbReference type="Proteomes" id="UP000001903">
    <property type="component" value="Chromosome"/>
</dbReference>
<evidence type="ECO:0000313" key="2">
    <source>
        <dbReference type="Proteomes" id="UP000001903"/>
    </source>
</evidence>
<dbReference type="AlphaFoldDB" id="D2RSS9"/>
<keyword evidence="2" id="KW-1185">Reference proteome</keyword>
<reference evidence="1 2" key="1">
    <citation type="journal article" date="2010" name="Stand. Genomic Sci.">
        <title>Complete genome sequence of Haloterrigena turkmenica type strain (4k).</title>
        <authorList>
            <person name="Saunders E."/>
            <person name="Tindall B.J."/>
            <person name="Fahnrich R."/>
            <person name="Lapidus A."/>
            <person name="Copeland A."/>
            <person name="Del Rio T.G."/>
            <person name="Lucas S."/>
            <person name="Chen F."/>
            <person name="Tice H."/>
            <person name="Cheng J.F."/>
            <person name="Han C."/>
            <person name="Detter J.C."/>
            <person name="Bruce D."/>
            <person name="Goodwin L."/>
            <person name="Chain P."/>
            <person name="Pitluck S."/>
            <person name="Pati A."/>
            <person name="Ivanova N."/>
            <person name="Mavromatis K."/>
            <person name="Chen A."/>
            <person name="Palaniappan K."/>
            <person name="Land M."/>
            <person name="Hauser L."/>
            <person name="Chang Y.J."/>
            <person name="Jeffries C.D."/>
            <person name="Brettin T."/>
            <person name="Rohde M."/>
            <person name="Goker M."/>
            <person name="Bristow J."/>
            <person name="Eisen J.A."/>
            <person name="Markowitz V."/>
            <person name="Hugenholtz P."/>
            <person name="Klenk H.P."/>
            <person name="Kyrpides N.C."/>
        </authorList>
    </citation>
    <scope>NUCLEOTIDE SEQUENCE [LARGE SCALE GENOMIC DNA]</scope>
    <source>
        <strain evidence="2">ATCC 51198 / DSM 5511 / JCM 9101 / NCIMB 13204 / VKM B-1734 / 4k</strain>
    </source>
</reference>
<accession>D2RSS9</accession>
<evidence type="ECO:0000313" key="1">
    <source>
        <dbReference type="EMBL" id="ADB58903.1"/>
    </source>
</evidence>
<dbReference type="eggNOG" id="arCOG09101">
    <property type="taxonomic scope" value="Archaea"/>
</dbReference>
<protein>
    <submittedName>
        <fullName evidence="1">Uncharacterized protein</fullName>
    </submittedName>
</protein>
<dbReference type="HOGENOM" id="CLU_1709174_0_0_2"/>
<dbReference type="EMBL" id="CP001860">
    <property type="protein sequence ID" value="ADB58903.1"/>
    <property type="molecule type" value="Genomic_DNA"/>
</dbReference>
<proteinExistence type="predicted"/>
<gene>
    <name evidence="1" type="ordered locus">Htur_0002</name>
</gene>
<sequence length="175" mass="18935">MFETAPGSNDASIYLESLPLHMNRRAVIAGAGSATLLALAGCVFVDGKVEADRGDIAVVIDGEPIDLSADRFQSEHVENDSIEFHLHEDTDDWFMEGEEPVTFAEGIDLLPHFAYAQRDGAHVVTIDGTTYDGSESGTELVFLVDDDPIDPTDYVVSDGDDLRLEITTDADVGDE</sequence>